<feature type="transmembrane region" description="Helical" evidence="1">
    <location>
        <begin position="31"/>
        <end position="50"/>
    </location>
</feature>
<feature type="domain" description="Sensor histidine kinase NatK-like C-terminal" evidence="2">
    <location>
        <begin position="334"/>
        <end position="434"/>
    </location>
</feature>
<keyword evidence="1" id="KW-0812">Transmembrane</keyword>
<protein>
    <submittedName>
        <fullName evidence="3">GHKL domain-containing protein</fullName>
    </submittedName>
</protein>
<reference evidence="3" key="1">
    <citation type="submission" date="2020-10" db="EMBL/GenBank/DDBJ databases">
        <authorList>
            <person name="Gilroy R."/>
        </authorList>
    </citation>
    <scope>NUCLEOTIDE SEQUENCE</scope>
    <source>
        <strain evidence="3">ChiW16-3235</strain>
    </source>
</reference>
<dbReference type="InterPro" id="IPR032834">
    <property type="entry name" value="NatK-like_C"/>
</dbReference>
<comment type="caution">
    <text evidence="3">The sequence shown here is derived from an EMBL/GenBank/DDBJ whole genome shotgun (WGS) entry which is preliminary data.</text>
</comment>
<dbReference type="CDD" id="cd16935">
    <property type="entry name" value="HATPase_AgrC-ComD-like"/>
    <property type="match status" value="1"/>
</dbReference>
<gene>
    <name evidence="3" type="ORF">IAB94_05135</name>
</gene>
<feature type="transmembrane region" description="Helical" evidence="1">
    <location>
        <begin position="166"/>
        <end position="188"/>
    </location>
</feature>
<evidence type="ECO:0000256" key="1">
    <source>
        <dbReference type="SAM" id="Phobius"/>
    </source>
</evidence>
<dbReference type="InterPro" id="IPR036890">
    <property type="entry name" value="HATPase_C_sf"/>
</dbReference>
<organism evidence="3 4">
    <name type="scientific">Candidatus Coproplasma avicola</name>
    <dbReference type="NCBI Taxonomy" id="2840744"/>
    <lineage>
        <taxon>Bacteria</taxon>
        <taxon>Bacillati</taxon>
        <taxon>Bacillota</taxon>
        <taxon>Clostridia</taxon>
        <taxon>Eubacteriales</taxon>
        <taxon>Candidatus Coproplasma</taxon>
    </lineage>
</organism>
<dbReference type="EMBL" id="DVHK01000109">
    <property type="protein sequence ID" value="HIR67409.1"/>
    <property type="molecule type" value="Genomic_DNA"/>
</dbReference>
<feature type="transmembrane region" description="Helical" evidence="1">
    <location>
        <begin position="200"/>
        <end position="219"/>
    </location>
</feature>
<evidence type="ECO:0000259" key="2">
    <source>
        <dbReference type="Pfam" id="PF14501"/>
    </source>
</evidence>
<dbReference type="SUPFAM" id="SSF55874">
    <property type="entry name" value="ATPase domain of HSP90 chaperone/DNA topoisomerase II/histidine kinase"/>
    <property type="match status" value="1"/>
</dbReference>
<evidence type="ECO:0000313" key="4">
    <source>
        <dbReference type="Proteomes" id="UP000823913"/>
    </source>
</evidence>
<reference evidence="3" key="2">
    <citation type="journal article" date="2021" name="PeerJ">
        <title>Extensive microbial diversity within the chicken gut microbiome revealed by metagenomics and culture.</title>
        <authorList>
            <person name="Gilroy R."/>
            <person name="Ravi A."/>
            <person name="Getino M."/>
            <person name="Pursley I."/>
            <person name="Horton D.L."/>
            <person name="Alikhan N.F."/>
            <person name="Baker D."/>
            <person name="Gharbi K."/>
            <person name="Hall N."/>
            <person name="Watson M."/>
            <person name="Adriaenssens E.M."/>
            <person name="Foster-Nyarko E."/>
            <person name="Jarju S."/>
            <person name="Secka A."/>
            <person name="Antonio M."/>
            <person name="Oren A."/>
            <person name="Chaudhuri R.R."/>
            <person name="La Ragione R."/>
            <person name="Hildebrand F."/>
            <person name="Pallen M.J."/>
        </authorList>
    </citation>
    <scope>NUCLEOTIDE SEQUENCE</scope>
    <source>
        <strain evidence="3">ChiW16-3235</strain>
    </source>
</reference>
<feature type="transmembrane region" description="Helical" evidence="1">
    <location>
        <begin position="90"/>
        <end position="111"/>
    </location>
</feature>
<keyword evidence="1" id="KW-0472">Membrane</keyword>
<dbReference type="Pfam" id="PF14501">
    <property type="entry name" value="HATPase_c_5"/>
    <property type="match status" value="1"/>
</dbReference>
<keyword evidence="1" id="KW-1133">Transmembrane helix</keyword>
<proteinExistence type="predicted"/>
<sequence>MVGLDIYKFQFMIELLIAEGLFVVKLRRRRYFWARLVASLIVMFAAVALFPLRYNAFFSSLMFLTFFVLSIAAIGFCFHDTFWNIIFCSLAAYTVQHIAYLLYNILVNLITENIGNNIYYGNSDAPIDGPTMAICWIIYFACYIMVYVETYFLLTAMIPKNPDLQLGKSSLIVVCLLVVVADIVFNMVTVYNADADQTSFFLEQIYNLIICLLILWIQFQKLRQKAIMSDYDVIHKILDQEREQFKHLKENMNYINVKCHDLKHQLRAAYRDETVDLEKLKRAEQAIAIYQTVARTGNETLDIVLTDKLLYCGRNNVTITCIADGKSLSFMSEEDIYSLFGNALDNAVLAVEQLPEPYREVKLTVKSLGDVVSVRVENKFKGKLKFEDGLPVTTKGDKKYHGYGIMSMRMIAAKYNGKINIDVNEDNFVLNIVFVEPEENSDGGDK</sequence>
<dbReference type="AlphaFoldDB" id="A0A9D1E7A5"/>
<feature type="transmembrane region" description="Helical" evidence="1">
    <location>
        <begin position="131"/>
        <end position="154"/>
    </location>
</feature>
<name>A0A9D1E7A5_9FIRM</name>
<dbReference type="Proteomes" id="UP000823913">
    <property type="component" value="Unassembled WGS sequence"/>
</dbReference>
<dbReference type="Gene3D" id="3.30.565.10">
    <property type="entry name" value="Histidine kinase-like ATPase, C-terminal domain"/>
    <property type="match status" value="1"/>
</dbReference>
<feature type="transmembrane region" description="Helical" evidence="1">
    <location>
        <begin position="56"/>
        <end position="78"/>
    </location>
</feature>
<evidence type="ECO:0000313" key="3">
    <source>
        <dbReference type="EMBL" id="HIR67409.1"/>
    </source>
</evidence>
<accession>A0A9D1E7A5</accession>